<comment type="caution">
    <text evidence="2">The sequence shown here is derived from an EMBL/GenBank/DDBJ whole genome shotgun (WGS) entry which is preliminary data.</text>
</comment>
<accession>A0ABW5LM00</accession>
<keyword evidence="1" id="KW-0472">Membrane</keyword>
<evidence type="ECO:0000256" key="1">
    <source>
        <dbReference type="SAM" id="Phobius"/>
    </source>
</evidence>
<gene>
    <name evidence="2" type="ORF">ACFSRZ_00735</name>
</gene>
<dbReference type="Proteomes" id="UP001597508">
    <property type="component" value="Unassembled WGS sequence"/>
</dbReference>
<evidence type="ECO:0000313" key="3">
    <source>
        <dbReference type="Proteomes" id="UP001597508"/>
    </source>
</evidence>
<dbReference type="RefSeq" id="WP_379664597.1">
    <property type="nucleotide sequence ID" value="NZ_JBHULH010000001.1"/>
</dbReference>
<keyword evidence="1" id="KW-0812">Transmembrane</keyword>
<keyword evidence="1" id="KW-1133">Transmembrane helix</keyword>
<protein>
    <submittedName>
        <fullName evidence="2">Paraquat-inducible protein A</fullName>
    </submittedName>
</protein>
<feature type="transmembrane region" description="Helical" evidence="1">
    <location>
        <begin position="204"/>
        <end position="223"/>
    </location>
</feature>
<dbReference type="InterPro" id="IPR007498">
    <property type="entry name" value="PqiA-like"/>
</dbReference>
<organism evidence="2 3">
    <name type="scientific">Pseudotenacibaculum haliotis</name>
    <dbReference type="NCBI Taxonomy" id="1862138"/>
    <lineage>
        <taxon>Bacteria</taxon>
        <taxon>Pseudomonadati</taxon>
        <taxon>Bacteroidota</taxon>
        <taxon>Flavobacteriia</taxon>
        <taxon>Flavobacteriales</taxon>
        <taxon>Flavobacteriaceae</taxon>
        <taxon>Pseudotenacibaculum</taxon>
    </lineage>
</organism>
<keyword evidence="3" id="KW-1185">Reference proteome</keyword>
<sequence length="415" mass="47625">MKALRLIFLTALLGVSSFFGYKIYQQEKQNQAYHDHLVELEDIKYGLFNVDEWKQVFAGLIAKKMDDFNLENTDEEEVKKEIAAFLGKAIDNFEKRYNEENKGGGITSLLKRSISSFAGIFDQVRKDIPVFTDEIYNFLTKGGSRELLQKYLEDQLDAYTKDTFLATDYTAMNNIISKYEATDKADAIQIIKTKIDENNSNKNMYNYALLAMFLASMVLLIFLKAKTKVEFLLFTLYSIFLLSLGIFLPMIAIDARIEELNFPFLGETIQFKDQVLFYKSKSIMEVVDLMISQNRYDLLFVGILVLLFSVLFPVSKLISSLGYVFSDKLKNNKIIRFLTFKTGKWSMADVFVIALFMAYLGFDGLITEQLNQMQTLTKSTAILTTNNSGLLFGFYAFTAFVLMSIFISQKVEKLK</sequence>
<reference evidence="3" key="1">
    <citation type="journal article" date="2019" name="Int. J. Syst. Evol. Microbiol.">
        <title>The Global Catalogue of Microorganisms (GCM) 10K type strain sequencing project: providing services to taxonomists for standard genome sequencing and annotation.</title>
        <authorList>
            <consortium name="The Broad Institute Genomics Platform"/>
            <consortium name="The Broad Institute Genome Sequencing Center for Infectious Disease"/>
            <person name="Wu L."/>
            <person name="Ma J."/>
        </authorList>
    </citation>
    <scope>NUCLEOTIDE SEQUENCE [LARGE SCALE GENOMIC DNA]</scope>
    <source>
        <strain evidence="3">KCTC 52127</strain>
    </source>
</reference>
<feature type="transmembrane region" description="Helical" evidence="1">
    <location>
        <begin position="230"/>
        <end position="253"/>
    </location>
</feature>
<name>A0ABW5LM00_9FLAO</name>
<dbReference type="Pfam" id="PF04403">
    <property type="entry name" value="PqiA"/>
    <property type="match status" value="1"/>
</dbReference>
<evidence type="ECO:0000313" key="2">
    <source>
        <dbReference type="EMBL" id="MFD2565872.1"/>
    </source>
</evidence>
<feature type="transmembrane region" description="Helical" evidence="1">
    <location>
        <begin position="387"/>
        <end position="407"/>
    </location>
</feature>
<feature type="transmembrane region" description="Helical" evidence="1">
    <location>
        <begin position="298"/>
        <end position="325"/>
    </location>
</feature>
<feature type="transmembrane region" description="Helical" evidence="1">
    <location>
        <begin position="346"/>
        <end position="367"/>
    </location>
</feature>
<dbReference type="EMBL" id="JBHULH010000001">
    <property type="protein sequence ID" value="MFD2565872.1"/>
    <property type="molecule type" value="Genomic_DNA"/>
</dbReference>
<proteinExistence type="predicted"/>